<organism evidence="3 4">
    <name type="scientific">Bacteriovorax antarcticus</name>
    <dbReference type="NCBI Taxonomy" id="3088717"/>
    <lineage>
        <taxon>Bacteria</taxon>
        <taxon>Pseudomonadati</taxon>
        <taxon>Bdellovibrionota</taxon>
        <taxon>Bacteriovoracia</taxon>
        <taxon>Bacteriovoracales</taxon>
        <taxon>Bacteriovoracaceae</taxon>
        <taxon>Bacteriovorax</taxon>
    </lineage>
</organism>
<evidence type="ECO:0000256" key="1">
    <source>
        <dbReference type="PROSITE-ProRule" id="PRU00339"/>
    </source>
</evidence>
<dbReference type="Gene3D" id="1.25.40.10">
    <property type="entry name" value="Tetratricopeptide repeat domain"/>
    <property type="match status" value="1"/>
</dbReference>
<comment type="caution">
    <text evidence="3">The sequence shown here is derived from an EMBL/GenBank/DDBJ whole genome shotgun (WGS) entry which is preliminary data.</text>
</comment>
<feature type="repeat" description="TPR" evidence="1">
    <location>
        <begin position="177"/>
        <end position="210"/>
    </location>
</feature>
<dbReference type="EMBL" id="JAYGJQ010000001">
    <property type="protein sequence ID" value="MEA9356441.1"/>
    <property type="molecule type" value="Genomic_DNA"/>
</dbReference>
<accession>A0ABU5VTQ5</accession>
<gene>
    <name evidence="3" type="ORF">SHI21_09515</name>
</gene>
<dbReference type="Pfam" id="PF13181">
    <property type="entry name" value="TPR_8"/>
    <property type="match status" value="1"/>
</dbReference>
<dbReference type="SUPFAM" id="SSF48452">
    <property type="entry name" value="TPR-like"/>
    <property type="match status" value="1"/>
</dbReference>
<feature type="transmembrane region" description="Helical" evidence="2">
    <location>
        <begin position="28"/>
        <end position="47"/>
    </location>
</feature>
<dbReference type="PROSITE" id="PS50005">
    <property type="entry name" value="TPR"/>
    <property type="match status" value="1"/>
</dbReference>
<keyword evidence="2" id="KW-1133">Transmembrane helix</keyword>
<sequence length="224" mass="24652">MNSTTTTSANHELINENKIQGSIAKNKAAIYTIFGVVVALVVGFGLFKTFADKSKAEYNSKIFAFESTTLKDYIANPTDPKAAKTLEDGVGNLHMQMGEYLGLLPVVIKASDALVANSHYTEARSLLAIGETIASDPYSKYFILSRQAVVYEDLGEDKLAIETLEKMTSQSVKIFEGKTYLDLGRLYLKAGNKEKAKASFTHVVEKAKDEVEFVKIAQLYLAKM</sequence>
<dbReference type="Proteomes" id="UP001302274">
    <property type="component" value="Unassembled WGS sequence"/>
</dbReference>
<keyword evidence="4" id="KW-1185">Reference proteome</keyword>
<keyword evidence="1" id="KW-0802">TPR repeat</keyword>
<evidence type="ECO:0000313" key="4">
    <source>
        <dbReference type="Proteomes" id="UP001302274"/>
    </source>
</evidence>
<keyword evidence="2" id="KW-0812">Transmembrane</keyword>
<dbReference type="RefSeq" id="WP_323576138.1">
    <property type="nucleotide sequence ID" value="NZ_JAYGJQ010000001.1"/>
</dbReference>
<name>A0ABU5VTQ5_9BACT</name>
<reference evidence="3 4" key="1">
    <citation type="submission" date="2023-11" db="EMBL/GenBank/DDBJ databases">
        <title>A Novel Polar Bacteriovorax (B. antarcticus) Isolated from the Biocrust in Antarctica.</title>
        <authorList>
            <person name="Mun W."/>
            <person name="Choi S.Y."/>
            <person name="Mitchell R.J."/>
        </authorList>
    </citation>
    <scope>NUCLEOTIDE SEQUENCE [LARGE SCALE GENOMIC DNA]</scope>
    <source>
        <strain evidence="3 4">PP10</strain>
    </source>
</reference>
<protein>
    <submittedName>
        <fullName evidence="3">Tetratricopeptide repeat protein</fullName>
    </submittedName>
</protein>
<evidence type="ECO:0000256" key="2">
    <source>
        <dbReference type="SAM" id="Phobius"/>
    </source>
</evidence>
<proteinExistence type="predicted"/>
<dbReference type="InterPro" id="IPR019734">
    <property type="entry name" value="TPR_rpt"/>
</dbReference>
<dbReference type="InterPro" id="IPR011990">
    <property type="entry name" value="TPR-like_helical_dom_sf"/>
</dbReference>
<evidence type="ECO:0000313" key="3">
    <source>
        <dbReference type="EMBL" id="MEA9356441.1"/>
    </source>
</evidence>
<keyword evidence="2" id="KW-0472">Membrane</keyword>